<dbReference type="InterPro" id="IPR003325">
    <property type="entry name" value="TerD"/>
</dbReference>
<dbReference type="PANTHER" id="PTHR32097">
    <property type="entry name" value="CAMP-BINDING PROTEIN 1-RELATED"/>
    <property type="match status" value="1"/>
</dbReference>
<dbReference type="RefSeq" id="WP_268048670.1">
    <property type="nucleotide sequence ID" value="NZ_JAPQES010000001.1"/>
</dbReference>
<sequence length="291" mass="32390">MLNIDNPNISIRNSEQRRYGSLVVETSIRKEKGFIDLSQPVQAIERQMRSTGNIVNSQNSSGYTNVVNSSGSVNQVAVSGESTTDKPAKNKAVRTSINANNSMRLQRGQKISINSKTQNLSKLVVGLDWDVNFNGNTEFDLDTSIFMVDGNNNTAEENFIFYGNPRSRDGGVILDKDHNSLLKDGFDGTVEINLNLIPSHIQKLAFTVTIYEADKRHHNFAAVSNGYFRIIDAKTKSEIINYNFNQGLKYETAVVVAEIYRYKNEWKISPIGSGFNGGLQALCDNYGIDTK</sequence>
<feature type="domain" description="TerD" evidence="1">
    <location>
        <begin position="103"/>
        <end position="286"/>
    </location>
</feature>
<evidence type="ECO:0000313" key="2">
    <source>
        <dbReference type="EMBL" id="MCY6370100.1"/>
    </source>
</evidence>
<dbReference type="InterPro" id="IPR051324">
    <property type="entry name" value="Stress/Tellurium_Resist"/>
</dbReference>
<comment type="caution">
    <text evidence="2">The sequence shown here is derived from an EMBL/GenBank/DDBJ whole genome shotgun (WGS) entry which is preliminary data.</text>
</comment>
<accession>A0ABT4CM20</accession>
<gene>
    <name evidence="2" type="ORF">OXH55_05595</name>
</gene>
<evidence type="ECO:0000259" key="1">
    <source>
        <dbReference type="Pfam" id="PF02342"/>
    </source>
</evidence>
<organism evidence="2 3">
    <name type="scientific">Clostridium ganghwense</name>
    <dbReference type="NCBI Taxonomy" id="312089"/>
    <lineage>
        <taxon>Bacteria</taxon>
        <taxon>Bacillati</taxon>
        <taxon>Bacillota</taxon>
        <taxon>Clostridia</taxon>
        <taxon>Eubacteriales</taxon>
        <taxon>Clostridiaceae</taxon>
        <taxon>Clostridium</taxon>
    </lineage>
</organism>
<name>A0ABT4CM20_9CLOT</name>
<reference evidence="2" key="1">
    <citation type="submission" date="2022-12" db="EMBL/GenBank/DDBJ databases">
        <authorList>
            <person name="Wang J."/>
        </authorList>
    </citation>
    <scope>NUCLEOTIDE SEQUENCE</scope>
    <source>
        <strain evidence="2">HY-42-06</strain>
    </source>
</reference>
<dbReference type="Pfam" id="PF02342">
    <property type="entry name" value="TerD"/>
    <property type="match status" value="1"/>
</dbReference>
<protein>
    <submittedName>
        <fullName evidence="2">TerD family protein</fullName>
    </submittedName>
</protein>
<dbReference type="PANTHER" id="PTHR32097:SF17">
    <property type="entry name" value="CAMP-BINDING PROTEIN 1-RELATED"/>
    <property type="match status" value="1"/>
</dbReference>
<proteinExistence type="predicted"/>
<dbReference type="CDD" id="cd06974">
    <property type="entry name" value="TerD_like"/>
    <property type="match status" value="1"/>
</dbReference>
<dbReference type="Gene3D" id="2.60.60.30">
    <property type="entry name" value="sav2460 like domains"/>
    <property type="match status" value="1"/>
</dbReference>
<dbReference type="Proteomes" id="UP001079657">
    <property type="component" value="Unassembled WGS sequence"/>
</dbReference>
<keyword evidence="3" id="KW-1185">Reference proteome</keyword>
<dbReference type="EMBL" id="JAPQES010000001">
    <property type="protein sequence ID" value="MCY6370100.1"/>
    <property type="molecule type" value="Genomic_DNA"/>
</dbReference>
<evidence type="ECO:0000313" key="3">
    <source>
        <dbReference type="Proteomes" id="UP001079657"/>
    </source>
</evidence>